<protein>
    <submittedName>
        <fullName evidence="9">5-methyltetrahydrofolate--homocysteine methyltransferase</fullName>
        <ecNumber evidence="9">2.1.1.13</ecNumber>
    </submittedName>
</protein>
<dbReference type="Pfam" id="PF02574">
    <property type="entry name" value="S-methyl_trans"/>
    <property type="match status" value="1"/>
</dbReference>
<evidence type="ECO:0000256" key="2">
    <source>
        <dbReference type="ARBA" id="ARBA00004777"/>
    </source>
</evidence>
<accession>A0A3B0V2K7</accession>
<feature type="domain" description="Hcy-binding" evidence="8">
    <location>
        <begin position="3"/>
        <end position="305"/>
    </location>
</feature>
<keyword evidence="3 9" id="KW-0489">Methyltransferase</keyword>
<dbReference type="EC" id="2.1.1.13" evidence="9"/>
<evidence type="ECO:0000259" key="8">
    <source>
        <dbReference type="PROSITE" id="PS50970"/>
    </source>
</evidence>
<dbReference type="AlphaFoldDB" id="A0A3B0V2K7"/>
<reference evidence="9" key="1">
    <citation type="submission" date="2018-06" db="EMBL/GenBank/DDBJ databases">
        <authorList>
            <person name="Zhirakovskaya E."/>
        </authorList>
    </citation>
    <scope>NUCLEOTIDE SEQUENCE</scope>
</reference>
<dbReference type="InterPro" id="IPR029041">
    <property type="entry name" value="FAD-linked_oxidoreductase-like"/>
</dbReference>
<dbReference type="Pfam" id="PF02219">
    <property type="entry name" value="MTHFR"/>
    <property type="match status" value="1"/>
</dbReference>
<dbReference type="SUPFAM" id="SSF82282">
    <property type="entry name" value="Homocysteine S-methyltransferase"/>
    <property type="match status" value="1"/>
</dbReference>
<evidence type="ECO:0000256" key="3">
    <source>
        <dbReference type="ARBA" id="ARBA00022603"/>
    </source>
</evidence>
<evidence type="ECO:0000256" key="4">
    <source>
        <dbReference type="ARBA" id="ARBA00022630"/>
    </source>
</evidence>
<dbReference type="InterPro" id="IPR003726">
    <property type="entry name" value="HCY_dom"/>
</dbReference>
<evidence type="ECO:0000256" key="7">
    <source>
        <dbReference type="ARBA" id="ARBA00023002"/>
    </source>
</evidence>
<dbReference type="GO" id="GO:0035999">
    <property type="term" value="P:tetrahydrofolate interconversion"/>
    <property type="evidence" value="ECO:0007669"/>
    <property type="project" value="UniProtKB-UniPathway"/>
</dbReference>
<comment type="cofactor">
    <cofactor evidence="1">
        <name>FAD</name>
        <dbReference type="ChEBI" id="CHEBI:57692"/>
    </cofactor>
</comment>
<dbReference type="EMBL" id="UOEU01000657">
    <property type="protein sequence ID" value="VAW37231.1"/>
    <property type="molecule type" value="Genomic_DNA"/>
</dbReference>
<dbReference type="NCBIfam" id="NF006396">
    <property type="entry name" value="PRK08645.1"/>
    <property type="match status" value="1"/>
</dbReference>
<organism evidence="9">
    <name type="scientific">hydrothermal vent metagenome</name>
    <dbReference type="NCBI Taxonomy" id="652676"/>
    <lineage>
        <taxon>unclassified sequences</taxon>
        <taxon>metagenomes</taxon>
        <taxon>ecological metagenomes</taxon>
    </lineage>
</organism>
<keyword evidence="4" id="KW-0285">Flavoprotein</keyword>
<proteinExistence type="predicted"/>
<dbReference type="GO" id="GO:0004489">
    <property type="term" value="F:methylenetetrahydrofolate reductase [NAD(P)H] activity"/>
    <property type="evidence" value="ECO:0007669"/>
    <property type="project" value="InterPro"/>
</dbReference>
<sequence>MDKKLFAERLRERSFLFDGAMGTLLHNRGVSMAQSFDGINLTQPAVVADIHRTYIAAGADIIETNSFGANRFKLAEYGLQEQVTAVNQAAVNIARRVIDSAFREVWLAGSVGPLGVRLTPLGRVSLTEAAAAFREQIDALLTATSTSSIQAVPHSIDLLVLETMSDLQEMETAVSVARELALDIPIVAQMTFTRDDRTLLGHTPDAVAQRLAALDVDAIGVNCSGGPAQVLRLLLMIGQLAPDKLLAASPNAGWPEQTQRGRVLYPATPDYFGQYTHALLEAGAVLVGGCCGTDEAHIAAMRHALDHPAPSSIPLPQIQIVTQAKRQTAVLDPPTQLAQNLANGRFIVTVEMSPPKGIATQRLIEGAHMLKEAGANLLNLADSPLARMRMSGWAAAHLVQKSVGLETVLHFPTRGRNLLRIQGDLLAAYAMGIRNLFVTMGDPTRIGDYPEAMDSYDIVPTGLIHLIKQQFNSGVDKAGQSIDQPTNFMVGCALNLTSTDPERDLKLLRRKIGNGADFAVTQPVFDPAAAKRFVDLYESTYEEKMLPLIVGVKPLFNGRNAQFLHNEVPGMSIPEPLRQRMAQTTEPQQEGVAIAQEILLAIRPFAQGVYLMPAFGRYDLVANVMDALAEVTIFD</sequence>
<dbReference type="GO" id="GO:0032259">
    <property type="term" value="P:methylation"/>
    <property type="evidence" value="ECO:0007669"/>
    <property type="project" value="UniProtKB-KW"/>
</dbReference>
<keyword evidence="7" id="KW-0560">Oxidoreductase</keyword>
<evidence type="ECO:0000256" key="1">
    <source>
        <dbReference type="ARBA" id="ARBA00001974"/>
    </source>
</evidence>
<dbReference type="InterPro" id="IPR036589">
    <property type="entry name" value="HCY_dom_sf"/>
</dbReference>
<dbReference type="PROSITE" id="PS50970">
    <property type="entry name" value="HCY"/>
    <property type="match status" value="1"/>
</dbReference>
<comment type="pathway">
    <text evidence="2">One-carbon metabolism; tetrahydrofolate interconversion.</text>
</comment>
<keyword evidence="6" id="KW-0274">FAD</keyword>
<dbReference type="SUPFAM" id="SSF51730">
    <property type="entry name" value="FAD-linked oxidoreductase"/>
    <property type="match status" value="1"/>
</dbReference>
<evidence type="ECO:0000313" key="9">
    <source>
        <dbReference type="EMBL" id="VAW37231.1"/>
    </source>
</evidence>
<evidence type="ECO:0000256" key="5">
    <source>
        <dbReference type="ARBA" id="ARBA00022679"/>
    </source>
</evidence>
<dbReference type="PANTHER" id="PTHR11103:SF18">
    <property type="entry name" value="SLR1189 PROTEIN"/>
    <property type="match status" value="1"/>
</dbReference>
<gene>
    <name evidence="9" type="ORF">MNBD_CHLOROFLEXI01-4812</name>
</gene>
<dbReference type="UniPathway" id="UPA00193"/>
<name>A0A3B0V2K7_9ZZZZ</name>
<dbReference type="GO" id="GO:0008705">
    <property type="term" value="F:methionine synthase activity"/>
    <property type="evidence" value="ECO:0007669"/>
    <property type="project" value="UniProtKB-EC"/>
</dbReference>
<evidence type="ECO:0000256" key="6">
    <source>
        <dbReference type="ARBA" id="ARBA00022827"/>
    </source>
</evidence>
<dbReference type="Gene3D" id="3.20.20.330">
    <property type="entry name" value="Homocysteine-binding-like domain"/>
    <property type="match status" value="1"/>
</dbReference>
<dbReference type="InterPro" id="IPR003171">
    <property type="entry name" value="Mehydrof_redctse-like"/>
</dbReference>
<dbReference type="Gene3D" id="3.20.20.220">
    <property type="match status" value="1"/>
</dbReference>
<keyword evidence="5 9" id="KW-0808">Transferase</keyword>
<dbReference type="CDD" id="cd00537">
    <property type="entry name" value="MTHFR"/>
    <property type="match status" value="1"/>
</dbReference>
<dbReference type="PANTHER" id="PTHR11103">
    <property type="entry name" value="SLR1189 PROTEIN"/>
    <property type="match status" value="1"/>
</dbReference>